<organism evidence="4 5">
    <name type="scientific">Geosmithia morbida</name>
    <dbReference type="NCBI Taxonomy" id="1094350"/>
    <lineage>
        <taxon>Eukaryota</taxon>
        <taxon>Fungi</taxon>
        <taxon>Dikarya</taxon>
        <taxon>Ascomycota</taxon>
        <taxon>Pezizomycotina</taxon>
        <taxon>Sordariomycetes</taxon>
        <taxon>Hypocreomycetidae</taxon>
        <taxon>Hypocreales</taxon>
        <taxon>Bionectriaceae</taxon>
        <taxon>Geosmithia</taxon>
    </lineage>
</organism>
<dbReference type="InterPro" id="IPR036691">
    <property type="entry name" value="Endo/exonu/phosph_ase_sf"/>
</dbReference>
<dbReference type="PANTHER" id="PTHR12121">
    <property type="entry name" value="CARBON CATABOLITE REPRESSOR PROTEIN 4"/>
    <property type="match status" value="1"/>
</dbReference>
<dbReference type="GO" id="GO:0004519">
    <property type="term" value="F:endonuclease activity"/>
    <property type="evidence" value="ECO:0007669"/>
    <property type="project" value="UniProtKB-KW"/>
</dbReference>
<name>A0A9P4YRK8_9HYPO</name>
<protein>
    <submittedName>
        <fullName evidence="4">Endonuclease/Exonuclease/phosphatase family protein</fullName>
    </submittedName>
</protein>
<dbReference type="AlphaFoldDB" id="A0A9P4YRK8"/>
<dbReference type="Proteomes" id="UP000749293">
    <property type="component" value="Unassembled WGS sequence"/>
</dbReference>
<keyword evidence="2" id="KW-1133">Transmembrane helix</keyword>
<keyword evidence="4" id="KW-0378">Hydrolase</keyword>
<feature type="compositionally biased region" description="Gly residues" evidence="1">
    <location>
        <begin position="336"/>
        <end position="352"/>
    </location>
</feature>
<keyword evidence="2" id="KW-0812">Transmembrane</keyword>
<gene>
    <name evidence="4" type="ORF">GMORB2_1663</name>
</gene>
<feature type="compositionally biased region" description="Acidic residues" evidence="1">
    <location>
        <begin position="193"/>
        <end position="211"/>
    </location>
</feature>
<dbReference type="EMBL" id="JAANYQ010000011">
    <property type="protein sequence ID" value="KAF4121823.1"/>
    <property type="molecule type" value="Genomic_DNA"/>
</dbReference>
<dbReference type="SUPFAM" id="SSF56219">
    <property type="entry name" value="DNase I-like"/>
    <property type="match status" value="1"/>
</dbReference>
<feature type="region of interest" description="Disordered" evidence="1">
    <location>
        <begin position="55"/>
        <end position="80"/>
    </location>
</feature>
<evidence type="ECO:0000313" key="4">
    <source>
        <dbReference type="EMBL" id="KAF4121823.1"/>
    </source>
</evidence>
<reference evidence="4" key="1">
    <citation type="submission" date="2020-03" db="EMBL/GenBank/DDBJ databases">
        <title>Site-based positive gene gene selection in Geosmithia morbida across the United States reveals a broad range of putative effectors and factors for local host and environmental adapation.</title>
        <authorList>
            <person name="Onufrak A."/>
            <person name="Murdoch R.W."/>
            <person name="Gazis R."/>
            <person name="Huff M."/>
            <person name="Staton M."/>
            <person name="Klingeman W."/>
            <person name="Hadziabdic D."/>
        </authorList>
    </citation>
    <scope>NUCLEOTIDE SEQUENCE</scope>
    <source>
        <strain evidence="4">1262</strain>
    </source>
</reference>
<keyword evidence="5" id="KW-1185">Reference proteome</keyword>
<proteinExistence type="predicted"/>
<dbReference type="PANTHER" id="PTHR12121:SF36">
    <property type="entry name" value="ENDONUCLEASE_EXONUCLEASE_PHOSPHATASE DOMAIN-CONTAINING PROTEIN"/>
    <property type="match status" value="1"/>
</dbReference>
<feature type="transmembrane region" description="Helical" evidence="2">
    <location>
        <begin position="20"/>
        <end position="38"/>
    </location>
</feature>
<feature type="region of interest" description="Disordered" evidence="1">
    <location>
        <begin position="179"/>
        <end position="214"/>
    </location>
</feature>
<accession>A0A9P4YRK8</accession>
<evidence type="ECO:0000256" key="1">
    <source>
        <dbReference type="SAM" id="MobiDB-lite"/>
    </source>
</evidence>
<keyword evidence="2" id="KW-0472">Membrane</keyword>
<feature type="domain" description="Endonuclease/exonuclease/phosphatase" evidence="3">
    <location>
        <begin position="110"/>
        <end position="420"/>
    </location>
</feature>
<dbReference type="InterPro" id="IPR050410">
    <property type="entry name" value="CCR4/nocturin_mRNA_transcr"/>
</dbReference>
<dbReference type="OrthoDB" id="276515at2759"/>
<dbReference type="InterPro" id="IPR005135">
    <property type="entry name" value="Endo/exonuclease/phosphatase"/>
</dbReference>
<evidence type="ECO:0000256" key="2">
    <source>
        <dbReference type="SAM" id="Phobius"/>
    </source>
</evidence>
<sequence>MSHREFAARRRQIRSSPPVLYTILFGAALILGLAASWYGRQEYQPAVVGADVRHHHQSGYEHQRQRQRQRQQQEQERLGRISADQVVVGGGRGRGGRGRDSAGGSAIRIITYNVRHASPATEVVGEQPWRVRLPKLCAQLRFMTTGHTSVFLCLQETLHEQLTDVQSCLGPGWSYVGQGRSRGRGGVRSGSSSEEEEEEEEEGEDEDDDEFSPIFYRSDTWSPIIGRGTQTRRLSETPLVPSRGWDASVNRIVTVGHFTTCSDGDGDGEGGVSVVIMNVHLDRVGARSRPESARMIADMAGERSWSSASALFVVGDFNSSPEDEAYRIMTGEVEDGGGGGGGGERAGGGGGGRARFSDMAHLVAPDEYYGHHLTYTTFGEPDERPSRIDYLFIREPRTAVVRTFGVLPNSFDDHVRLSDHRPVVSDVYV</sequence>
<keyword evidence="4" id="KW-0255">Endonuclease</keyword>
<evidence type="ECO:0000259" key="3">
    <source>
        <dbReference type="Pfam" id="PF03372"/>
    </source>
</evidence>
<feature type="region of interest" description="Disordered" evidence="1">
    <location>
        <begin position="332"/>
        <end position="352"/>
    </location>
</feature>
<dbReference type="GO" id="GO:0000175">
    <property type="term" value="F:3'-5'-RNA exonuclease activity"/>
    <property type="evidence" value="ECO:0007669"/>
    <property type="project" value="TreeGrafter"/>
</dbReference>
<dbReference type="Pfam" id="PF03372">
    <property type="entry name" value="Exo_endo_phos"/>
    <property type="match status" value="1"/>
</dbReference>
<dbReference type="Gene3D" id="3.60.10.10">
    <property type="entry name" value="Endonuclease/exonuclease/phosphatase"/>
    <property type="match status" value="1"/>
</dbReference>
<keyword evidence="4" id="KW-0540">Nuclease</keyword>
<comment type="caution">
    <text evidence="4">The sequence shown here is derived from an EMBL/GenBank/DDBJ whole genome shotgun (WGS) entry which is preliminary data.</text>
</comment>
<dbReference type="RefSeq" id="XP_035320475.1">
    <property type="nucleotide sequence ID" value="XM_035463644.1"/>
</dbReference>
<dbReference type="GeneID" id="55967893"/>
<evidence type="ECO:0000313" key="5">
    <source>
        <dbReference type="Proteomes" id="UP000749293"/>
    </source>
</evidence>